<evidence type="ECO:0000313" key="9">
    <source>
        <dbReference type="EMBL" id="SHH31495.1"/>
    </source>
</evidence>
<evidence type="ECO:0000256" key="5">
    <source>
        <dbReference type="HAMAP-Rule" id="MF_01334"/>
    </source>
</evidence>
<dbReference type="RefSeq" id="WP_073072258.1">
    <property type="nucleotide sequence ID" value="NZ_FQXN01000002.1"/>
</dbReference>
<comment type="similarity">
    <text evidence="5">Belongs to the bacterial ribosomal protein bL25 family. CTC subfamily.</text>
</comment>
<organism evidence="9 10">
    <name type="scientific">Thermosipho atlanticus DSM 15807</name>
    <dbReference type="NCBI Taxonomy" id="1123380"/>
    <lineage>
        <taxon>Bacteria</taxon>
        <taxon>Thermotogati</taxon>
        <taxon>Thermotogota</taxon>
        <taxon>Thermotogae</taxon>
        <taxon>Thermotogales</taxon>
        <taxon>Fervidobacteriaceae</taxon>
        <taxon>Thermosipho</taxon>
    </lineage>
</organism>
<dbReference type="EMBL" id="FQXN01000002">
    <property type="protein sequence ID" value="SHH31495.1"/>
    <property type="molecule type" value="Genomic_DNA"/>
</dbReference>
<dbReference type="InterPro" id="IPR037121">
    <property type="entry name" value="Ribosomal_bL25_C"/>
</dbReference>
<dbReference type="GO" id="GO:0008097">
    <property type="term" value="F:5S rRNA binding"/>
    <property type="evidence" value="ECO:0007669"/>
    <property type="project" value="InterPro"/>
</dbReference>
<reference evidence="10" key="1">
    <citation type="submission" date="2016-11" db="EMBL/GenBank/DDBJ databases">
        <authorList>
            <person name="Varghese N."/>
            <person name="Submissions S."/>
        </authorList>
    </citation>
    <scope>NUCLEOTIDE SEQUENCE [LARGE SCALE GENOMIC DNA]</scope>
    <source>
        <strain evidence="10">DSM 15807</strain>
    </source>
</reference>
<dbReference type="Pfam" id="PF14693">
    <property type="entry name" value="Ribosomal_TL5_C"/>
    <property type="match status" value="1"/>
</dbReference>
<dbReference type="NCBIfam" id="TIGR00731">
    <property type="entry name" value="bL25_bact_ctc"/>
    <property type="match status" value="1"/>
</dbReference>
<protein>
    <recommendedName>
        <fullName evidence="5">Large ribosomal subunit protein bL25</fullName>
    </recommendedName>
    <alternativeName>
        <fullName evidence="5">General stress protein CTC</fullName>
    </alternativeName>
</protein>
<proteinExistence type="inferred from homology"/>
<dbReference type="CDD" id="cd00495">
    <property type="entry name" value="Ribosomal_L25_TL5_CTC"/>
    <property type="match status" value="1"/>
</dbReference>
<comment type="subunit">
    <text evidence="5">Part of the 50S ribosomal subunit; part of the 5S rRNA/L5/L18/L25 subcomplex. Contacts the 5S rRNA. Binds to the 5S rRNA independently of L5 and L18.</text>
</comment>
<dbReference type="Gene3D" id="2.170.120.20">
    <property type="entry name" value="Ribosomal protein L25, beta domain"/>
    <property type="match status" value="1"/>
</dbReference>
<feature type="region of interest" description="Disordered" evidence="6">
    <location>
        <begin position="190"/>
        <end position="219"/>
    </location>
</feature>
<gene>
    <name evidence="5" type="primary">rplY</name>
    <name evidence="5" type="synonym">ctc</name>
    <name evidence="9" type="ORF">SAMN02745199_0708</name>
</gene>
<dbReference type="AlphaFoldDB" id="A0A1M5RZ46"/>
<keyword evidence="2 5" id="KW-0694">RNA-binding</keyword>
<dbReference type="SUPFAM" id="SSF50715">
    <property type="entry name" value="Ribosomal protein L25-like"/>
    <property type="match status" value="1"/>
</dbReference>
<feature type="compositionally biased region" description="Acidic residues" evidence="6">
    <location>
        <begin position="193"/>
        <end position="209"/>
    </location>
</feature>
<feature type="domain" description="Large ribosomal subunit protein bL25 beta" evidence="8">
    <location>
        <begin position="106"/>
        <end position="189"/>
    </location>
</feature>
<evidence type="ECO:0000259" key="8">
    <source>
        <dbReference type="Pfam" id="PF14693"/>
    </source>
</evidence>
<dbReference type="OrthoDB" id="9790002at2"/>
<dbReference type="InterPro" id="IPR020930">
    <property type="entry name" value="Ribosomal_uL5_bac-type"/>
</dbReference>
<dbReference type="PANTHER" id="PTHR33284">
    <property type="entry name" value="RIBOSOMAL PROTEIN L25/GLN-TRNA SYNTHETASE, ANTI-CODON-BINDING DOMAIN-CONTAINING PROTEIN"/>
    <property type="match status" value="1"/>
</dbReference>
<evidence type="ECO:0000256" key="6">
    <source>
        <dbReference type="SAM" id="MobiDB-lite"/>
    </source>
</evidence>
<feature type="domain" description="Large ribosomal subunit protein bL25 L25" evidence="7">
    <location>
        <begin position="5"/>
        <end position="98"/>
    </location>
</feature>
<evidence type="ECO:0000313" key="10">
    <source>
        <dbReference type="Proteomes" id="UP000242592"/>
    </source>
</evidence>
<dbReference type="Gene3D" id="2.40.240.10">
    <property type="entry name" value="Ribosomal Protein L25, Chain P"/>
    <property type="match status" value="1"/>
</dbReference>
<evidence type="ECO:0000256" key="1">
    <source>
        <dbReference type="ARBA" id="ARBA00022730"/>
    </source>
</evidence>
<evidence type="ECO:0000256" key="4">
    <source>
        <dbReference type="ARBA" id="ARBA00023274"/>
    </source>
</evidence>
<keyword evidence="4 5" id="KW-0687">Ribonucleoprotein</keyword>
<accession>A0A1M5RZ46</accession>
<feature type="compositionally biased region" description="Basic and acidic residues" evidence="6">
    <location>
        <begin position="210"/>
        <end position="219"/>
    </location>
</feature>
<sequence length="219" mass="24573">MEHRLEALVRSIVGKKRAVRRLRKQGFVPGVVYGPDIEPLSISIKKTDLIKLLHEVTESSIISLTVKDENQKEVFKHEVFIKNIQYDKLTDEVKHIDFYAPEKGHKMSINIPIEVVGKPVGVEKGGILEIIHHELPVETLPTAVIEKLEIDVSNLDLGDSIHVGDLKLPEGMTPEIAEDEVIVTIAAPRGLEVEESEETAEEEENVEPEVIEKGKKEEE</sequence>
<keyword evidence="3 5" id="KW-0689">Ribosomal protein</keyword>
<dbReference type="Pfam" id="PF01386">
    <property type="entry name" value="Ribosomal_L25p"/>
    <property type="match status" value="1"/>
</dbReference>
<comment type="function">
    <text evidence="5">This is one of the proteins that binds to the 5S RNA in the ribosome where it forms part of the central protuberance.</text>
</comment>
<dbReference type="STRING" id="1123380.SAMN02745199_0708"/>
<keyword evidence="10" id="KW-1185">Reference proteome</keyword>
<evidence type="ECO:0000256" key="3">
    <source>
        <dbReference type="ARBA" id="ARBA00022980"/>
    </source>
</evidence>
<dbReference type="InterPro" id="IPR011035">
    <property type="entry name" value="Ribosomal_bL25/Gln-tRNA_synth"/>
</dbReference>
<dbReference type="PANTHER" id="PTHR33284:SF1">
    <property type="entry name" value="RIBOSOMAL PROTEIN L25_GLN-TRNA SYNTHETASE, ANTI-CODON-BINDING DOMAIN-CONTAINING PROTEIN"/>
    <property type="match status" value="1"/>
</dbReference>
<dbReference type="InterPro" id="IPR020056">
    <property type="entry name" value="Rbsml_bL25/Gln-tRNA_synth_N"/>
</dbReference>
<name>A0A1M5RZ46_9BACT</name>
<dbReference type="Proteomes" id="UP000242592">
    <property type="component" value="Unassembled WGS sequence"/>
</dbReference>
<evidence type="ECO:0000259" key="7">
    <source>
        <dbReference type="Pfam" id="PF01386"/>
    </source>
</evidence>
<evidence type="ECO:0000256" key="2">
    <source>
        <dbReference type="ARBA" id="ARBA00022884"/>
    </source>
</evidence>
<dbReference type="GO" id="GO:0003735">
    <property type="term" value="F:structural constituent of ribosome"/>
    <property type="evidence" value="ECO:0007669"/>
    <property type="project" value="InterPro"/>
</dbReference>
<dbReference type="HAMAP" id="MF_01334">
    <property type="entry name" value="Ribosomal_bL25_CTC"/>
    <property type="match status" value="1"/>
</dbReference>
<dbReference type="GO" id="GO:0006412">
    <property type="term" value="P:translation"/>
    <property type="evidence" value="ECO:0007669"/>
    <property type="project" value="UniProtKB-UniRule"/>
</dbReference>
<keyword evidence="1 5" id="KW-0699">rRNA-binding</keyword>
<dbReference type="InterPro" id="IPR020057">
    <property type="entry name" value="Ribosomal_bL25_b-dom"/>
</dbReference>
<dbReference type="InterPro" id="IPR001021">
    <property type="entry name" value="Ribosomal_bL25_long"/>
</dbReference>
<dbReference type="InterPro" id="IPR029751">
    <property type="entry name" value="Ribosomal_L25_dom"/>
</dbReference>
<dbReference type="GO" id="GO:0022625">
    <property type="term" value="C:cytosolic large ribosomal subunit"/>
    <property type="evidence" value="ECO:0007669"/>
    <property type="project" value="TreeGrafter"/>
</dbReference>